<dbReference type="InterPro" id="IPR037523">
    <property type="entry name" value="VOC_core"/>
</dbReference>
<dbReference type="PANTHER" id="PTHR34109">
    <property type="entry name" value="BNAUNNG04460D PROTEIN-RELATED"/>
    <property type="match status" value="1"/>
</dbReference>
<feature type="domain" description="VOC" evidence="1">
    <location>
        <begin position="8"/>
        <end position="133"/>
    </location>
</feature>
<evidence type="ECO:0000259" key="1">
    <source>
        <dbReference type="PROSITE" id="PS51819"/>
    </source>
</evidence>
<dbReference type="Pfam" id="PF00903">
    <property type="entry name" value="Glyoxalase"/>
    <property type="match status" value="1"/>
</dbReference>
<dbReference type="KEGG" id="splu:LK06_026230"/>
<dbReference type="PROSITE" id="PS51819">
    <property type="entry name" value="VOC"/>
    <property type="match status" value="1"/>
</dbReference>
<gene>
    <name evidence="2" type="ORF">LK07_27385</name>
</gene>
<name>A0A221P4E6_9ACTN</name>
<dbReference type="InterPro" id="IPR004360">
    <property type="entry name" value="Glyas_Fos-R_dOase_dom"/>
</dbReference>
<dbReference type="OrthoDB" id="9795306at2"/>
<evidence type="ECO:0000313" key="2">
    <source>
        <dbReference type="EMBL" id="ASN27129.1"/>
    </source>
</evidence>
<dbReference type="EMBL" id="CP022433">
    <property type="protein sequence ID" value="ASN27129.1"/>
    <property type="molecule type" value="Genomic_DNA"/>
</dbReference>
<organism evidence="2 3">
    <name type="scientific">Streptomyces pluripotens</name>
    <dbReference type="NCBI Taxonomy" id="1355015"/>
    <lineage>
        <taxon>Bacteria</taxon>
        <taxon>Bacillati</taxon>
        <taxon>Actinomycetota</taxon>
        <taxon>Actinomycetes</taxon>
        <taxon>Kitasatosporales</taxon>
        <taxon>Streptomycetaceae</taxon>
        <taxon>Streptomyces</taxon>
    </lineage>
</organism>
<keyword evidence="3" id="KW-1185">Reference proteome</keyword>
<dbReference type="RefSeq" id="WP_039656671.1">
    <property type="nucleotide sequence ID" value="NZ_CP021080.1"/>
</dbReference>
<accession>A0A221P4E6</accession>
<dbReference type="Proteomes" id="UP000031501">
    <property type="component" value="Chromosome"/>
</dbReference>
<proteinExistence type="predicted"/>
<dbReference type="Gene3D" id="3.30.720.120">
    <property type="match status" value="1"/>
</dbReference>
<dbReference type="PANTHER" id="PTHR34109:SF1">
    <property type="entry name" value="VOC DOMAIN-CONTAINING PROTEIN"/>
    <property type="match status" value="1"/>
</dbReference>
<evidence type="ECO:0000313" key="3">
    <source>
        <dbReference type="Proteomes" id="UP000031501"/>
    </source>
</evidence>
<protein>
    <submittedName>
        <fullName evidence="2">VOC family protein</fullName>
    </submittedName>
</protein>
<dbReference type="SUPFAM" id="SSF54593">
    <property type="entry name" value="Glyoxalase/Bleomycin resistance protein/Dihydroxybiphenyl dioxygenase"/>
    <property type="match status" value="1"/>
</dbReference>
<dbReference type="Gene3D" id="3.30.720.110">
    <property type="match status" value="1"/>
</dbReference>
<dbReference type="AlphaFoldDB" id="A0A221P4E6"/>
<dbReference type="CDD" id="cd07246">
    <property type="entry name" value="VOC_like"/>
    <property type="match status" value="1"/>
</dbReference>
<sequence length="154" mass="16616">MVKPIPDGYAELTVYLSVAGADEAIAFYAQAFGAKELQRYTAPDGTVPHAQIRIGDTIVMLSDEAPAAGLPGPEVLGGTPVTLYLFVADVDAAFAQAVRAGAQEKRPVRNQFFGERTGQVIDPFGHRWTLASRIENVSSEEFERRANAYVQGES</sequence>
<dbReference type="STRING" id="1355015.LK06_026230"/>
<reference evidence="2 3" key="1">
    <citation type="submission" date="2017-07" db="EMBL/GenBank/DDBJ databases">
        <title>Genome sequence of Streptomyces pluripotens MUSC 137T.</title>
        <authorList>
            <person name="Ser H.-L."/>
            <person name="Lee L.-H."/>
        </authorList>
    </citation>
    <scope>NUCLEOTIDE SEQUENCE [LARGE SCALE GENOMIC DNA]</scope>
    <source>
        <strain evidence="2 3">MUSC 137</strain>
    </source>
</reference>
<dbReference type="InterPro" id="IPR029068">
    <property type="entry name" value="Glyas_Bleomycin-R_OHBP_Dase"/>
</dbReference>